<evidence type="ECO:0000256" key="5">
    <source>
        <dbReference type="ARBA" id="ARBA00022729"/>
    </source>
</evidence>
<dbReference type="PANTHER" id="PTHR42827:SF1">
    <property type="entry name" value="IRON-SULFUR CLUSTER-BINDING PROTEIN"/>
    <property type="match status" value="1"/>
</dbReference>
<dbReference type="PROSITE" id="PS51379">
    <property type="entry name" value="4FE4S_FER_2"/>
    <property type="match status" value="1"/>
</dbReference>
<dbReference type="EMBL" id="JQAN02000012">
    <property type="protein sequence ID" value="PPD57543.1"/>
    <property type="molecule type" value="Genomic_DNA"/>
</dbReference>
<dbReference type="PROSITE" id="PS00198">
    <property type="entry name" value="4FE4S_FER_1"/>
    <property type="match status" value="1"/>
</dbReference>
<comment type="subcellular location">
    <subcellularLocation>
        <location evidence="1">Cell membrane</location>
    </subcellularLocation>
</comment>
<dbReference type="NCBIfam" id="TIGR01409">
    <property type="entry name" value="TAT_signal_seq"/>
    <property type="match status" value="1"/>
</dbReference>
<dbReference type="RefSeq" id="WP_102331734.1">
    <property type="nucleotide sequence ID" value="NZ_CP058566.2"/>
</dbReference>
<evidence type="ECO:0000256" key="8">
    <source>
        <dbReference type="ARBA" id="ARBA00023014"/>
    </source>
</evidence>
<evidence type="ECO:0000256" key="3">
    <source>
        <dbReference type="ARBA" id="ARBA00022485"/>
    </source>
</evidence>
<proteinExistence type="predicted"/>
<dbReference type="InterPro" id="IPR006311">
    <property type="entry name" value="TAT_signal"/>
</dbReference>
<evidence type="ECO:0000256" key="4">
    <source>
        <dbReference type="ARBA" id="ARBA00022723"/>
    </source>
</evidence>
<accession>A0A2P5P5H1</accession>
<protein>
    <submittedName>
        <fullName evidence="11">Reductive dehalogenase</fullName>
    </submittedName>
</protein>
<keyword evidence="6" id="KW-0677">Repeat</keyword>
<keyword evidence="3" id="KW-0004">4Fe-4S</keyword>
<comment type="cofactor">
    <cofactor evidence="10">
        <name>corrinoid</name>
        <dbReference type="ChEBI" id="CHEBI:33913"/>
    </cofactor>
</comment>
<dbReference type="InterPro" id="IPR017896">
    <property type="entry name" value="4Fe4S_Fe-S-bd"/>
</dbReference>
<dbReference type="InterPro" id="IPR017900">
    <property type="entry name" value="4Fe4S_Fe_S_CS"/>
</dbReference>
<dbReference type="AlphaFoldDB" id="A0A2P5P5H1"/>
<keyword evidence="2" id="KW-1003">Cell membrane</keyword>
<dbReference type="SUPFAM" id="SSF54862">
    <property type="entry name" value="4Fe-4S ferredoxins"/>
    <property type="match status" value="1"/>
</dbReference>
<keyword evidence="4" id="KW-0479">Metal-binding</keyword>
<dbReference type="Proteomes" id="UP000235653">
    <property type="component" value="Unassembled WGS sequence"/>
</dbReference>
<gene>
    <name evidence="11" type="ORF">JP09_009470</name>
</gene>
<dbReference type="GO" id="GO:0046872">
    <property type="term" value="F:metal ion binding"/>
    <property type="evidence" value="ECO:0007669"/>
    <property type="project" value="UniProtKB-KW"/>
</dbReference>
<evidence type="ECO:0000256" key="6">
    <source>
        <dbReference type="ARBA" id="ARBA00022737"/>
    </source>
</evidence>
<evidence type="ECO:0000313" key="11">
    <source>
        <dbReference type="EMBL" id="PPD57543.1"/>
    </source>
</evidence>
<evidence type="ECO:0000256" key="9">
    <source>
        <dbReference type="ARBA" id="ARBA00023136"/>
    </source>
</evidence>
<comment type="caution">
    <text evidence="11">The sequence shown here is derived from an EMBL/GenBank/DDBJ whole genome shotgun (WGS) entry which is preliminary data.</text>
</comment>
<name>A0A2P5P5H1_9CHLR</name>
<dbReference type="InterPro" id="IPR012832">
    <property type="entry name" value="RDH"/>
</dbReference>
<dbReference type="OrthoDB" id="9803192at2"/>
<dbReference type="NCBIfam" id="TIGR02486">
    <property type="entry name" value="RDH"/>
    <property type="match status" value="1"/>
</dbReference>
<keyword evidence="12" id="KW-1185">Reference proteome</keyword>
<dbReference type="PROSITE" id="PS51318">
    <property type="entry name" value="TAT"/>
    <property type="match status" value="1"/>
</dbReference>
<evidence type="ECO:0000256" key="7">
    <source>
        <dbReference type="ARBA" id="ARBA00023004"/>
    </source>
</evidence>
<dbReference type="PANTHER" id="PTHR42827">
    <property type="entry name" value="IRON-SULFUR CLUSTER-BINDING PROTEIN-RELATED"/>
    <property type="match status" value="1"/>
</dbReference>
<reference evidence="11 12" key="1">
    <citation type="journal article" date="2017" name="ISME J.">
        <title>Grape pomace compost harbors organohalide-respiring Dehalogenimonas species with novel reductive dehalogenase genes.</title>
        <authorList>
            <person name="Yang Y."/>
            <person name="Higgins S.A."/>
            <person name="Yan J."/>
            <person name="Simsir B."/>
            <person name="Chourey K."/>
            <person name="Iyer R."/>
            <person name="Hettich R.L."/>
            <person name="Baldwin B."/>
            <person name="Ogles D.M."/>
            <person name="Loffler F.E."/>
        </authorList>
    </citation>
    <scope>NUCLEOTIDE SEQUENCE [LARGE SCALE GENOMIC DNA]</scope>
    <source>
        <strain evidence="11 12">GP</strain>
    </source>
</reference>
<keyword evidence="9" id="KW-0472">Membrane</keyword>
<dbReference type="GO" id="GO:0005886">
    <property type="term" value="C:plasma membrane"/>
    <property type="evidence" value="ECO:0007669"/>
    <property type="project" value="UniProtKB-SubCell"/>
</dbReference>
<sequence>MKGFHSTVSRRDFMKGLGLAGAGVSAAAALGAPVFHDLDEAASSVYGKKSWWINERDHEDITTEVDWKVYQAYDPATHPAVPVSQEVKDATTARLAEDKALGLAGKKAGFDRRAWAWYSASGVGGLDTDWNGNVYGTGVLNYWKPAATDVTQPWSKDPDYNLKVLQAAFHSFGTPTVGVVEITEHIQRLFNKGTVSWGENIAEPTYDANKVYHIPAKAKYMVVWETQMSQRQSTYTYSEYPTPSGYGSAPPIGRMDSQAYNYARLVRAQAVSFMKGLGWLAVKPSPSFPVQSTAHGIFAGLGEQARPNYRMSPNFGLNMRYANIAVTDMPLTPTKPIDFGGHRFCNGCKRCGEVCPTGSIDMSDEPRWETVVPKNNAGIKAFFMNWDTCPGFGSPAHCGICQPTCPFNHAPEAIIHPIIRVTASTTGMFNGFFGQMDRAFGYSKVRSDDEMEGWWTRELSTDKGDTIFGAGKFMW</sequence>
<dbReference type="GO" id="GO:0051539">
    <property type="term" value="F:4 iron, 4 sulfur cluster binding"/>
    <property type="evidence" value="ECO:0007669"/>
    <property type="project" value="UniProtKB-KW"/>
</dbReference>
<keyword evidence="5" id="KW-0732">Signal</keyword>
<dbReference type="Pfam" id="PF13484">
    <property type="entry name" value="Fer4_16"/>
    <property type="match status" value="1"/>
</dbReference>
<keyword evidence="8" id="KW-0411">Iron-sulfur</keyword>
<dbReference type="Gene3D" id="3.30.70.20">
    <property type="match status" value="1"/>
</dbReference>
<evidence type="ECO:0000256" key="2">
    <source>
        <dbReference type="ARBA" id="ARBA00022475"/>
    </source>
</evidence>
<evidence type="ECO:0000256" key="1">
    <source>
        <dbReference type="ARBA" id="ARBA00004236"/>
    </source>
</evidence>
<organism evidence="11 12">
    <name type="scientific">Dehalogenimonas etheniformans</name>
    <dbReference type="NCBI Taxonomy" id="1536648"/>
    <lineage>
        <taxon>Bacteria</taxon>
        <taxon>Bacillati</taxon>
        <taxon>Chloroflexota</taxon>
        <taxon>Dehalococcoidia</taxon>
        <taxon>Dehalococcoidales</taxon>
        <taxon>Dehalococcoidaceae</taxon>
        <taxon>Dehalogenimonas</taxon>
    </lineage>
</organism>
<keyword evidence="7" id="KW-0408">Iron</keyword>
<evidence type="ECO:0000256" key="10">
    <source>
        <dbReference type="ARBA" id="ARBA00029374"/>
    </source>
</evidence>
<evidence type="ECO:0000313" key="12">
    <source>
        <dbReference type="Proteomes" id="UP000235653"/>
    </source>
</evidence>
<dbReference type="InterPro" id="IPR019546">
    <property type="entry name" value="TAT_signal_bac_arc"/>
</dbReference>